<dbReference type="InterPro" id="IPR002809">
    <property type="entry name" value="EMC3/TMCO1"/>
</dbReference>
<dbReference type="AlphaFoldDB" id="A0A0Q2QQE7"/>
<feature type="coiled-coil region" evidence="5">
    <location>
        <begin position="50"/>
        <end position="89"/>
    </location>
</feature>
<evidence type="ECO:0000256" key="6">
    <source>
        <dbReference type="SAM" id="Phobius"/>
    </source>
</evidence>
<dbReference type="PANTHER" id="PTHR42198">
    <property type="entry name" value="INTEGRAL MEMBRANE PROTEIN"/>
    <property type="match status" value="1"/>
</dbReference>
<dbReference type="Proteomes" id="UP000051862">
    <property type="component" value="Unassembled WGS sequence"/>
</dbReference>
<dbReference type="InterPro" id="IPR038978">
    <property type="entry name" value="MJ0935"/>
</dbReference>
<keyword evidence="4 6" id="KW-0472">Membrane</keyword>
<evidence type="ECO:0000313" key="8">
    <source>
        <dbReference type="EMBL" id="KQH82181.1"/>
    </source>
</evidence>
<dbReference type="RefSeq" id="WP_055429669.1">
    <property type="nucleotide sequence ID" value="NZ_CP015105.1"/>
</dbReference>
<reference evidence="9 11" key="3">
    <citation type="submission" date="2016-10" db="EMBL/GenBank/DDBJ databases">
        <authorList>
            <person name="de Groot N.N."/>
        </authorList>
    </citation>
    <scope>NUCLEOTIDE SEQUENCE [LARGE SCALE GENOMIC DNA]</scope>
    <source>
        <strain evidence="9 11">OGL-20</strain>
    </source>
</reference>
<evidence type="ECO:0000313" key="9">
    <source>
        <dbReference type="EMBL" id="SEW12736.1"/>
    </source>
</evidence>
<evidence type="ECO:0000313" key="7">
    <source>
        <dbReference type="EMBL" id="ASJ11848.1"/>
    </source>
</evidence>
<dbReference type="EMBL" id="CP015105">
    <property type="protein sequence ID" value="ASJ11848.1"/>
    <property type="molecule type" value="Genomic_DNA"/>
</dbReference>
<dbReference type="Pfam" id="PF01956">
    <property type="entry name" value="EMC3_TMCO1"/>
    <property type="match status" value="1"/>
</dbReference>
<feature type="transmembrane region" description="Helical" evidence="6">
    <location>
        <begin position="98"/>
        <end position="116"/>
    </location>
</feature>
<feature type="transmembrane region" description="Helical" evidence="6">
    <location>
        <begin position="23"/>
        <end position="45"/>
    </location>
</feature>
<accession>A0A0Q2QQE7</accession>
<proteinExistence type="predicted"/>
<evidence type="ECO:0000256" key="5">
    <source>
        <dbReference type="SAM" id="Coils"/>
    </source>
</evidence>
<evidence type="ECO:0000256" key="2">
    <source>
        <dbReference type="ARBA" id="ARBA00022692"/>
    </source>
</evidence>
<dbReference type="Proteomes" id="UP000182125">
    <property type="component" value="Unassembled WGS sequence"/>
</dbReference>
<comment type="subcellular location">
    <subcellularLocation>
        <location evidence="1">Membrane</location>
        <topology evidence="1">Multi-pass membrane protein</topology>
    </subcellularLocation>
</comment>
<dbReference type="Proteomes" id="UP000250136">
    <property type="component" value="Chromosome"/>
</dbReference>
<dbReference type="EMBL" id="FOIW01000002">
    <property type="protein sequence ID" value="SEW12736.1"/>
    <property type="molecule type" value="Genomic_DNA"/>
</dbReference>
<evidence type="ECO:0000313" key="10">
    <source>
        <dbReference type="Proteomes" id="UP000051862"/>
    </source>
</evidence>
<protein>
    <submittedName>
        <fullName evidence="9">Uncharacterized membrane protein, DUF106 family</fullName>
    </submittedName>
</protein>
<name>A0A0Q2QQE7_9EURY</name>
<keyword evidence="2 6" id="KW-0812">Transmembrane</keyword>
<gene>
    <name evidence="7" type="ORF">A3L14_02605</name>
    <name evidence="8" type="ORF">AMR53_07545</name>
    <name evidence="9" type="ORF">SAMN05216170_1759</name>
</gene>
<dbReference type="GeneID" id="33333277"/>
<dbReference type="SMART" id="SM01415">
    <property type="entry name" value="DUF106"/>
    <property type="match status" value="1"/>
</dbReference>
<reference evidence="7 12" key="2">
    <citation type="submission" date="2016-04" db="EMBL/GenBank/DDBJ databases">
        <title>Complete genome sequence of Thermococcus thioreducens type strain OGL-20P.</title>
        <authorList>
            <person name="Oger P.M."/>
        </authorList>
    </citation>
    <scope>NUCLEOTIDE SEQUENCE [LARGE SCALE GENOMIC DNA]</scope>
    <source>
        <strain evidence="7 12">OGL-20P</strain>
    </source>
</reference>
<dbReference type="PATRIC" id="fig|277988.4.peg.1592"/>
<evidence type="ECO:0000256" key="4">
    <source>
        <dbReference type="ARBA" id="ARBA00023136"/>
    </source>
</evidence>
<reference evidence="8 10" key="1">
    <citation type="submission" date="2015-08" db="EMBL/GenBank/DDBJ databases">
        <title>Thermococcus thioreducens DSM 14981 genome sequencing.</title>
        <authorList>
            <person name="Hong S.-J."/>
            <person name="Kim M.-C."/>
            <person name="Shin J.-H."/>
        </authorList>
    </citation>
    <scope>NUCLEOTIDE SEQUENCE [LARGE SCALE GENOMIC DNA]</scope>
    <source>
        <strain evidence="8 10">DSM 14981</strain>
    </source>
</reference>
<sequence>MIEGIYAFLDNLFGPLIQAHHPIVVVTVAGIILGGLFTLLNYLLVDQEKMKRLQKKSKEFQKKYKEAQAAKDEKRLKKLQQEQMELMKLQSEVMKDQMLKVTLFTLPIFWIFFGWLRRWYVEVGIVKSPFNFFIFDWFHSLYRSGLPANELGYVGWYIMTSMITGYILRKLLDMG</sequence>
<keyword evidence="12" id="KW-1185">Reference proteome</keyword>
<evidence type="ECO:0000313" key="12">
    <source>
        <dbReference type="Proteomes" id="UP000250136"/>
    </source>
</evidence>
<dbReference type="KEGG" id="ttd:A3L14_02605"/>
<evidence type="ECO:0000256" key="1">
    <source>
        <dbReference type="ARBA" id="ARBA00004141"/>
    </source>
</evidence>
<dbReference type="OrthoDB" id="84619at2157"/>
<dbReference type="STRING" id="277988.SAMN05216170_1759"/>
<evidence type="ECO:0000256" key="3">
    <source>
        <dbReference type="ARBA" id="ARBA00022989"/>
    </source>
</evidence>
<dbReference type="EMBL" id="LIXN01000011">
    <property type="protein sequence ID" value="KQH82181.1"/>
    <property type="molecule type" value="Genomic_DNA"/>
</dbReference>
<organism evidence="8 10">
    <name type="scientific">Thermococcus thioreducens</name>
    <dbReference type="NCBI Taxonomy" id="277988"/>
    <lineage>
        <taxon>Archaea</taxon>
        <taxon>Methanobacteriati</taxon>
        <taxon>Methanobacteriota</taxon>
        <taxon>Thermococci</taxon>
        <taxon>Thermococcales</taxon>
        <taxon>Thermococcaceae</taxon>
        <taxon>Thermococcus</taxon>
    </lineage>
</organism>
<keyword evidence="3 6" id="KW-1133">Transmembrane helix</keyword>
<feature type="transmembrane region" description="Helical" evidence="6">
    <location>
        <begin position="151"/>
        <end position="168"/>
    </location>
</feature>
<keyword evidence="5" id="KW-0175">Coiled coil</keyword>
<dbReference type="PANTHER" id="PTHR42198:SF1">
    <property type="entry name" value="INTEGRAL MEMBRANE PROTEIN"/>
    <property type="match status" value="1"/>
</dbReference>
<dbReference type="GO" id="GO:0016020">
    <property type="term" value="C:membrane"/>
    <property type="evidence" value="ECO:0007669"/>
    <property type="project" value="UniProtKB-SubCell"/>
</dbReference>
<evidence type="ECO:0000313" key="11">
    <source>
        <dbReference type="Proteomes" id="UP000182125"/>
    </source>
</evidence>